<dbReference type="SMART" id="SM00471">
    <property type="entry name" value="HDc"/>
    <property type="match status" value="1"/>
</dbReference>
<dbReference type="PANTHER" id="PTHR43155:SF2">
    <property type="entry name" value="CYCLIC DI-GMP PHOSPHODIESTERASE PA4108"/>
    <property type="match status" value="1"/>
</dbReference>
<gene>
    <name evidence="3" type="ORF">ENI34_07720</name>
</gene>
<reference evidence="3" key="1">
    <citation type="journal article" date="2020" name="mSystems">
        <title>Genome- and Community-Level Interaction Insights into Carbon Utilization and Element Cycling Functions of Hydrothermarchaeota in Hydrothermal Sediment.</title>
        <authorList>
            <person name="Zhou Z."/>
            <person name="Liu Y."/>
            <person name="Xu W."/>
            <person name="Pan J."/>
            <person name="Luo Z.H."/>
            <person name="Li M."/>
        </authorList>
    </citation>
    <scope>NUCLEOTIDE SEQUENCE</scope>
    <source>
        <strain evidence="3">HyVt-388</strain>
    </source>
</reference>
<evidence type="ECO:0000313" key="4">
    <source>
        <dbReference type="Proteomes" id="UP000885826"/>
    </source>
</evidence>
<dbReference type="InterPro" id="IPR037522">
    <property type="entry name" value="HD_GYP_dom"/>
</dbReference>
<feature type="domain" description="HD-GYP" evidence="2">
    <location>
        <begin position="28"/>
        <end position="222"/>
    </location>
</feature>
<dbReference type="EMBL" id="DRIG01000085">
    <property type="protein sequence ID" value="HEC79010.1"/>
    <property type="molecule type" value="Genomic_DNA"/>
</dbReference>
<sequence length="222" mass="25257">MDPKSDKSINLDEIIRCLSVVATTLQENPREALKDLRQIGAEIDSKVPYRDGHSLRVTDYCLKIADDLGFSEREKVILEVAALLHDFGKIGIDEQILLKPRKLTRQEKNEVTMHVMRGYYMLAGFSELIEALKGIKTHHEYYDGSGYPEGLMKGEIPLIGRIIAVADAYDAMTSKRPYRKAMTKKEAIEELKRNAGHQFDPAIVKIFVKHLISEQEKNSKKN</sequence>
<name>A0A9C9EN34_UNCW3</name>
<dbReference type="Pfam" id="PF13487">
    <property type="entry name" value="HD_5"/>
    <property type="match status" value="1"/>
</dbReference>
<dbReference type="Proteomes" id="UP000885826">
    <property type="component" value="Unassembled WGS sequence"/>
</dbReference>
<dbReference type="PROSITE" id="PS51831">
    <property type="entry name" value="HD"/>
    <property type="match status" value="1"/>
</dbReference>
<dbReference type="Gene3D" id="1.10.3210.10">
    <property type="entry name" value="Hypothetical protein af1432"/>
    <property type="match status" value="1"/>
</dbReference>
<evidence type="ECO:0000313" key="3">
    <source>
        <dbReference type="EMBL" id="HEC79010.1"/>
    </source>
</evidence>
<dbReference type="PANTHER" id="PTHR43155">
    <property type="entry name" value="CYCLIC DI-GMP PHOSPHODIESTERASE PA4108-RELATED"/>
    <property type="match status" value="1"/>
</dbReference>
<dbReference type="CDD" id="cd00077">
    <property type="entry name" value="HDc"/>
    <property type="match status" value="1"/>
</dbReference>
<protein>
    <submittedName>
        <fullName evidence="3">HD-GYP domain-containing protein</fullName>
    </submittedName>
</protein>
<dbReference type="AlphaFoldDB" id="A0A9C9EN34"/>
<evidence type="ECO:0000259" key="1">
    <source>
        <dbReference type="PROSITE" id="PS51831"/>
    </source>
</evidence>
<dbReference type="InterPro" id="IPR003607">
    <property type="entry name" value="HD/PDEase_dom"/>
</dbReference>
<dbReference type="SUPFAM" id="SSF109604">
    <property type="entry name" value="HD-domain/PDEase-like"/>
    <property type="match status" value="1"/>
</dbReference>
<dbReference type="InterPro" id="IPR006674">
    <property type="entry name" value="HD_domain"/>
</dbReference>
<accession>A0A9C9EN34</accession>
<proteinExistence type="predicted"/>
<comment type="caution">
    <text evidence="3">The sequence shown here is derived from an EMBL/GenBank/DDBJ whole genome shotgun (WGS) entry which is preliminary data.</text>
</comment>
<organism evidence="3 4">
    <name type="scientific">candidate division WOR-3 bacterium</name>
    <dbReference type="NCBI Taxonomy" id="2052148"/>
    <lineage>
        <taxon>Bacteria</taxon>
        <taxon>Bacteria division WOR-3</taxon>
    </lineage>
</organism>
<evidence type="ECO:0000259" key="2">
    <source>
        <dbReference type="PROSITE" id="PS51832"/>
    </source>
</evidence>
<feature type="domain" description="HD" evidence="1">
    <location>
        <begin position="50"/>
        <end position="172"/>
    </location>
</feature>
<dbReference type="PROSITE" id="PS51832">
    <property type="entry name" value="HD_GYP"/>
    <property type="match status" value="1"/>
</dbReference>